<organism evidence="3 4">
    <name type="scientific">Sphaerotilus sulfidivorans</name>
    <dbReference type="NCBI Taxonomy" id="639200"/>
    <lineage>
        <taxon>Bacteria</taxon>
        <taxon>Pseudomonadati</taxon>
        <taxon>Pseudomonadota</taxon>
        <taxon>Betaproteobacteria</taxon>
        <taxon>Burkholderiales</taxon>
        <taxon>Sphaerotilaceae</taxon>
        <taxon>Sphaerotilus</taxon>
    </lineage>
</organism>
<evidence type="ECO:0000313" key="2">
    <source>
        <dbReference type="EMBL" id="MET3602301.1"/>
    </source>
</evidence>
<dbReference type="KEGG" id="snn:EWH46_11275"/>
<reference evidence="2 5" key="2">
    <citation type="submission" date="2024-06" db="EMBL/GenBank/DDBJ databases">
        <title>Genomic Encyclopedia of Type Strains, Phase IV (KMG-IV): sequencing the most valuable type-strain genomes for metagenomic binning, comparative biology and taxonomic classification.</title>
        <authorList>
            <person name="Goeker M."/>
        </authorList>
    </citation>
    <scope>NUCLEOTIDE SEQUENCE [LARGE SCALE GENOMIC DNA]</scope>
    <source>
        <strain evidence="2 5">D-501</strain>
    </source>
</reference>
<reference evidence="3 4" key="1">
    <citation type="submission" date="2019-02" db="EMBL/GenBank/DDBJ databases">
        <title>Complete Genome Sequence and Methylome Analysis of Sphaerotilus natans subsp. sulfidivorans D-507.</title>
        <authorList>
            <person name="Fomenkov A."/>
            <person name="Gridneva E."/>
            <person name="Smolyakov D."/>
            <person name="Dubinina G."/>
            <person name="Vincze T."/>
            <person name="Grabovich M."/>
            <person name="Roberts R.J."/>
        </authorList>
    </citation>
    <scope>NUCLEOTIDE SEQUENCE [LARGE SCALE GENOMIC DNA]</scope>
    <source>
        <strain evidence="3 4">D-507</strain>
    </source>
</reference>
<dbReference type="OrthoDB" id="193195at2"/>
<dbReference type="Pfam" id="PF07963">
    <property type="entry name" value="N_methyl"/>
    <property type="match status" value="1"/>
</dbReference>
<keyword evidence="1" id="KW-0812">Transmembrane</keyword>
<name>A0A5C1Q4Z5_9BURK</name>
<dbReference type="InterPro" id="IPR012902">
    <property type="entry name" value="N_methyl_site"/>
</dbReference>
<evidence type="ECO:0000256" key="1">
    <source>
        <dbReference type="SAM" id="Phobius"/>
    </source>
</evidence>
<protein>
    <submittedName>
        <fullName evidence="2">Type IV pilus assembly protein PilV</fullName>
    </submittedName>
    <submittedName>
        <fullName evidence="3">Type IV pilus modification protein PilV</fullName>
    </submittedName>
</protein>
<sequence>MHSPRPGAERRRPARGVSLIEVLVALLVLSIGVLGLAALHGRALQHAVDAEDRLRAALLAERLGSEMWLRGSVSLPASVIATWQAQVQDTATHGLPNATGTVGTPDSGGGVTITVRWRPPSRDAALGSHQYQTRVVLP</sequence>
<accession>A0A5C1Q4Z5</accession>
<keyword evidence="5" id="KW-1185">Reference proteome</keyword>
<dbReference type="Proteomes" id="UP000323522">
    <property type="component" value="Chromosome"/>
</dbReference>
<gene>
    <name evidence="3" type="primary">pilV</name>
    <name evidence="2" type="ORF">ABIC99_000077</name>
    <name evidence="3" type="ORF">EWH46_11275</name>
</gene>
<evidence type="ECO:0000313" key="5">
    <source>
        <dbReference type="Proteomes" id="UP001549111"/>
    </source>
</evidence>
<feature type="transmembrane region" description="Helical" evidence="1">
    <location>
        <begin position="20"/>
        <end position="39"/>
    </location>
</feature>
<dbReference type="NCBIfam" id="TIGR02523">
    <property type="entry name" value="type_IV_pilV"/>
    <property type="match status" value="1"/>
</dbReference>
<dbReference type="NCBIfam" id="TIGR02532">
    <property type="entry name" value="IV_pilin_GFxxxE"/>
    <property type="match status" value="1"/>
</dbReference>
<keyword evidence="1" id="KW-1133">Transmembrane helix</keyword>
<dbReference type="EMBL" id="JBEPLS010000001">
    <property type="protein sequence ID" value="MET3602301.1"/>
    <property type="molecule type" value="Genomic_DNA"/>
</dbReference>
<dbReference type="EMBL" id="CP035708">
    <property type="protein sequence ID" value="QEN02651.1"/>
    <property type="molecule type" value="Genomic_DNA"/>
</dbReference>
<evidence type="ECO:0000313" key="4">
    <source>
        <dbReference type="Proteomes" id="UP000323522"/>
    </source>
</evidence>
<dbReference type="InterPro" id="IPR013362">
    <property type="entry name" value="Pilus_4_PilV"/>
</dbReference>
<dbReference type="AlphaFoldDB" id="A0A5C1Q4Z5"/>
<proteinExistence type="predicted"/>
<evidence type="ECO:0000313" key="3">
    <source>
        <dbReference type="EMBL" id="QEN02651.1"/>
    </source>
</evidence>
<dbReference type="Proteomes" id="UP001549111">
    <property type="component" value="Unassembled WGS sequence"/>
</dbReference>
<keyword evidence="1" id="KW-0472">Membrane</keyword>